<keyword evidence="2" id="KW-1185">Reference proteome</keyword>
<protein>
    <submittedName>
        <fullName evidence="1">Uncharacterized protein</fullName>
    </submittedName>
</protein>
<organism evidence="1 2">
    <name type="scientific">Corchorus olitorius</name>
    <dbReference type="NCBI Taxonomy" id="93759"/>
    <lineage>
        <taxon>Eukaryota</taxon>
        <taxon>Viridiplantae</taxon>
        <taxon>Streptophyta</taxon>
        <taxon>Embryophyta</taxon>
        <taxon>Tracheophyta</taxon>
        <taxon>Spermatophyta</taxon>
        <taxon>Magnoliopsida</taxon>
        <taxon>eudicotyledons</taxon>
        <taxon>Gunneridae</taxon>
        <taxon>Pentapetalae</taxon>
        <taxon>rosids</taxon>
        <taxon>malvids</taxon>
        <taxon>Malvales</taxon>
        <taxon>Malvaceae</taxon>
        <taxon>Grewioideae</taxon>
        <taxon>Apeibeae</taxon>
        <taxon>Corchorus</taxon>
    </lineage>
</organism>
<reference evidence="2" key="1">
    <citation type="submission" date="2013-09" db="EMBL/GenBank/DDBJ databases">
        <title>Corchorus olitorius genome sequencing.</title>
        <authorList>
            <person name="Alam M."/>
            <person name="Haque M.S."/>
            <person name="Islam M.S."/>
            <person name="Emdad E.M."/>
            <person name="Islam M.M."/>
            <person name="Ahmed B."/>
            <person name="Halim A."/>
            <person name="Hossen Q.M.M."/>
            <person name="Hossain M.Z."/>
            <person name="Ahmed R."/>
            <person name="Khan M.M."/>
            <person name="Islam R."/>
            <person name="Rashid M.M."/>
            <person name="Khan S.A."/>
            <person name="Rahman M.S."/>
            <person name="Alam M."/>
            <person name="Yahiya A.S."/>
            <person name="Khan M.S."/>
            <person name="Azam M.S."/>
            <person name="Haque T."/>
            <person name="Lashkar M.Z.H."/>
            <person name="Akhand A.I."/>
            <person name="Morshed G."/>
            <person name="Roy S."/>
            <person name="Uddin K.S."/>
            <person name="Rabeya T."/>
            <person name="Hossain A.S."/>
            <person name="Chowdhury A."/>
            <person name="Snigdha A.R."/>
            <person name="Mortoza M.S."/>
            <person name="Matin S.A."/>
            <person name="Hoque S.M.E."/>
            <person name="Islam M.K."/>
            <person name="Roy D.K."/>
            <person name="Haider R."/>
            <person name="Moosa M.M."/>
            <person name="Elias S.M."/>
            <person name="Hasan A.M."/>
            <person name="Jahan S."/>
            <person name="Shafiuddin M."/>
            <person name="Mahmood N."/>
            <person name="Shommy N.S."/>
        </authorList>
    </citation>
    <scope>NUCLEOTIDE SEQUENCE [LARGE SCALE GENOMIC DNA]</scope>
    <source>
        <strain evidence="2">cv. O-4</strain>
    </source>
</reference>
<accession>A0A1R3KZY3</accession>
<gene>
    <name evidence="1" type="ORF">COLO4_02974</name>
</gene>
<name>A0A1R3KZY3_9ROSI</name>
<evidence type="ECO:0000313" key="2">
    <source>
        <dbReference type="Proteomes" id="UP000187203"/>
    </source>
</evidence>
<dbReference type="AlphaFoldDB" id="A0A1R3KZY3"/>
<dbReference type="EMBL" id="AWUE01008724">
    <property type="protein sequence ID" value="OMP12599.1"/>
    <property type="molecule type" value="Genomic_DNA"/>
</dbReference>
<evidence type="ECO:0000313" key="1">
    <source>
        <dbReference type="EMBL" id="OMP12599.1"/>
    </source>
</evidence>
<comment type="caution">
    <text evidence="1">The sequence shown here is derived from an EMBL/GenBank/DDBJ whole genome shotgun (WGS) entry which is preliminary data.</text>
</comment>
<sequence length="29" mass="3250">MGQFWWSSNKVNDSEVIFCILTCGGVKSL</sequence>
<dbReference type="Proteomes" id="UP000187203">
    <property type="component" value="Unassembled WGS sequence"/>
</dbReference>
<proteinExistence type="predicted"/>